<evidence type="ECO:0000256" key="1">
    <source>
        <dbReference type="SAM" id="MobiDB-lite"/>
    </source>
</evidence>
<reference evidence="2" key="1">
    <citation type="submission" date="2020-10" db="EMBL/GenBank/DDBJ databases">
        <authorList>
            <person name="Castelo-Branco R."/>
            <person name="Eusebio N."/>
            <person name="Adriana R."/>
            <person name="Vieira A."/>
            <person name="Brugerolle De Fraissinette N."/>
            <person name="Rezende De Castro R."/>
            <person name="Schneider M.P."/>
            <person name="Vasconcelos V."/>
            <person name="Leao P.N."/>
        </authorList>
    </citation>
    <scope>NUCLEOTIDE SEQUENCE</scope>
    <source>
        <strain evidence="2">LEGE 07157</strain>
    </source>
</reference>
<organism evidence="2 3">
    <name type="scientific">Lusitaniella coriacea LEGE 07157</name>
    <dbReference type="NCBI Taxonomy" id="945747"/>
    <lineage>
        <taxon>Bacteria</taxon>
        <taxon>Bacillati</taxon>
        <taxon>Cyanobacteriota</taxon>
        <taxon>Cyanophyceae</taxon>
        <taxon>Spirulinales</taxon>
        <taxon>Lusitaniellaceae</taxon>
        <taxon>Lusitaniella</taxon>
    </lineage>
</organism>
<dbReference type="RefSeq" id="WP_194028480.1">
    <property type="nucleotide sequence ID" value="NZ_JADEWZ010000006.1"/>
</dbReference>
<accession>A0A8J7AXH5</accession>
<evidence type="ECO:0000313" key="2">
    <source>
        <dbReference type="EMBL" id="MBE9115392.1"/>
    </source>
</evidence>
<feature type="compositionally biased region" description="Pro residues" evidence="1">
    <location>
        <begin position="335"/>
        <end position="352"/>
    </location>
</feature>
<keyword evidence="3" id="KW-1185">Reference proteome</keyword>
<dbReference type="Proteomes" id="UP000654482">
    <property type="component" value="Unassembled WGS sequence"/>
</dbReference>
<protein>
    <submittedName>
        <fullName evidence="2">DUF4335 domain-containing protein</fullName>
    </submittedName>
</protein>
<feature type="compositionally biased region" description="Pro residues" evidence="1">
    <location>
        <begin position="268"/>
        <end position="287"/>
    </location>
</feature>
<dbReference type="EMBL" id="JADEWZ010000006">
    <property type="protein sequence ID" value="MBE9115392.1"/>
    <property type="molecule type" value="Genomic_DNA"/>
</dbReference>
<sequence length="484" mass="52004">MFFSPTAIRRYTPPTCTLKIVGKTSPLSRWSSQVLFKDVRFELDFDDPRQVEEDRVSIAGNREQLESLSEVVETYVQDFLLYSSPSRLSSLSSFLGSALPVESSPQSAVALSPQEEALEEEQKPKLLSPNPSLKPQGLLAHQLSFGNLATPDSGTSIQLSTIQLFDLATALEEYSTEMAVLPATGSASARRPVPQWASAAAAVLLAVGVTATVMKLNQQPQTVSSTADEELIAADDPAIAPLPTPSTALDTPVPSPTTPDAISSAKRLPPPPPVGSPNIPVTPPNANPSPVIIRPQQQRAAPQTQQKRALPPQPKVPVNRAPAPASRPRTVPPRSSAPPAPPPTPAPTPRLPNLPSLGDSGDRVTASAPENASPPQSPDFRERESLESRGTVSQVGEVKNYFQQRWKPPESLSQTLEYDLLLDRDGSIERLIPIGEAAGTFLDRTPMPLLGEPFVSNVEGRGKPKIRLMLHPNGNVETRLQSLD</sequence>
<gene>
    <name evidence="2" type="ORF">IQ249_05710</name>
</gene>
<feature type="compositionally biased region" description="Low complexity" evidence="1">
    <location>
        <begin position="316"/>
        <end position="334"/>
    </location>
</feature>
<dbReference type="InterPro" id="IPR025569">
    <property type="entry name" value="DUF4335"/>
</dbReference>
<evidence type="ECO:0000313" key="3">
    <source>
        <dbReference type="Proteomes" id="UP000654482"/>
    </source>
</evidence>
<comment type="caution">
    <text evidence="2">The sequence shown here is derived from an EMBL/GenBank/DDBJ whole genome shotgun (WGS) entry which is preliminary data.</text>
</comment>
<dbReference type="Pfam" id="PF14233">
    <property type="entry name" value="DUF4335"/>
    <property type="match status" value="1"/>
</dbReference>
<proteinExistence type="predicted"/>
<feature type="region of interest" description="Disordered" evidence="1">
    <location>
        <begin position="238"/>
        <end position="393"/>
    </location>
</feature>
<name>A0A8J7AXH5_9CYAN</name>
<feature type="compositionally biased region" description="Low complexity" evidence="1">
    <location>
        <begin position="292"/>
        <end position="306"/>
    </location>
</feature>
<dbReference type="AlphaFoldDB" id="A0A8J7AXH5"/>